<dbReference type="EMBL" id="CP071869">
    <property type="protein sequence ID" value="QTE21080.1"/>
    <property type="molecule type" value="Genomic_DNA"/>
</dbReference>
<dbReference type="AlphaFoldDB" id="A0A975CM63"/>
<proteinExistence type="predicted"/>
<keyword evidence="2" id="KW-1185">Reference proteome</keyword>
<sequence>MRTFLSIIILGIFLTGCEESIPPQQAHISILIDRTEVDGHKPHSDELIQQIKPQSPESGVTITLQSISDITYNPKQTFVLPEATLGWMGNEDQRRKNIKKFYKQFGDSIEASNQKVTSFNRSEIYRSLVEELNRLSPISGTKKVLLFSDLKEHSFFSVYNKQHLRLLEKSPEQVARLFIKQATPATDLKGIELAILYQPTLEDARFFSQLLSVYKSILEPKGVKIIVGFHHKIGL</sequence>
<reference evidence="1 2" key="1">
    <citation type="submission" date="2021-03" db="EMBL/GenBank/DDBJ databases">
        <title>Complete genome of Polaribacter_sp.SM13.</title>
        <authorList>
            <person name="Jeong S.W."/>
            <person name="Bae J.W."/>
        </authorList>
    </citation>
    <scope>NUCLEOTIDE SEQUENCE [LARGE SCALE GENOMIC DNA]</scope>
    <source>
        <strain evidence="1 2">SM13</strain>
    </source>
</reference>
<dbReference type="KEGG" id="pcea:J3359_09480"/>
<name>A0A975CM63_9FLAO</name>
<dbReference type="RefSeq" id="WP_208076676.1">
    <property type="nucleotide sequence ID" value="NZ_CP071869.1"/>
</dbReference>
<gene>
    <name evidence="1" type="ORF">J3359_09480</name>
</gene>
<dbReference type="Proteomes" id="UP000663920">
    <property type="component" value="Chromosome"/>
</dbReference>
<accession>A0A975CM63</accession>
<evidence type="ECO:0000313" key="2">
    <source>
        <dbReference type="Proteomes" id="UP000663920"/>
    </source>
</evidence>
<dbReference type="PROSITE" id="PS51257">
    <property type="entry name" value="PROKAR_LIPOPROTEIN"/>
    <property type="match status" value="1"/>
</dbReference>
<protein>
    <submittedName>
        <fullName evidence="1">Uncharacterized protein</fullName>
    </submittedName>
</protein>
<evidence type="ECO:0000313" key="1">
    <source>
        <dbReference type="EMBL" id="QTE21080.1"/>
    </source>
</evidence>
<organism evidence="1 2">
    <name type="scientific">Polaribacter cellanae</name>
    <dbReference type="NCBI Taxonomy" id="2818493"/>
    <lineage>
        <taxon>Bacteria</taxon>
        <taxon>Pseudomonadati</taxon>
        <taxon>Bacteroidota</taxon>
        <taxon>Flavobacteriia</taxon>
        <taxon>Flavobacteriales</taxon>
        <taxon>Flavobacteriaceae</taxon>
    </lineage>
</organism>